<dbReference type="InterPro" id="IPR019587">
    <property type="entry name" value="Polyketide_cyclase/dehydratase"/>
</dbReference>
<organism evidence="2 3">
    <name type="scientific">Streptomyces cyanogenus</name>
    <dbReference type="NCBI Taxonomy" id="80860"/>
    <lineage>
        <taxon>Bacteria</taxon>
        <taxon>Bacillati</taxon>
        <taxon>Actinomycetota</taxon>
        <taxon>Actinomycetes</taxon>
        <taxon>Kitasatosporales</taxon>
        <taxon>Streptomycetaceae</taxon>
        <taxon>Streptomyces</taxon>
    </lineage>
</organism>
<keyword evidence="3" id="KW-1185">Reference proteome</keyword>
<dbReference type="InterPro" id="IPR023393">
    <property type="entry name" value="START-like_dom_sf"/>
</dbReference>
<gene>
    <name evidence="2" type="ORF">S1361_02270</name>
</gene>
<evidence type="ECO:0000313" key="2">
    <source>
        <dbReference type="EMBL" id="QTD96151.1"/>
    </source>
</evidence>
<dbReference type="Gene3D" id="3.30.530.20">
    <property type="match status" value="1"/>
</dbReference>
<proteinExistence type="predicted"/>
<evidence type="ECO:0000313" key="3">
    <source>
        <dbReference type="Proteomes" id="UP000663908"/>
    </source>
</evidence>
<evidence type="ECO:0000256" key="1">
    <source>
        <dbReference type="SAM" id="MobiDB-lite"/>
    </source>
</evidence>
<name>A0ABX7TKX8_STRCY</name>
<accession>A0ABX7TKX8</accession>
<dbReference type="EMBL" id="CP071839">
    <property type="protein sequence ID" value="QTD96151.1"/>
    <property type="molecule type" value="Genomic_DNA"/>
</dbReference>
<feature type="region of interest" description="Disordered" evidence="1">
    <location>
        <begin position="134"/>
        <end position="176"/>
    </location>
</feature>
<dbReference type="Proteomes" id="UP000663908">
    <property type="component" value="Chromosome"/>
</dbReference>
<reference evidence="2 3" key="1">
    <citation type="submission" date="2021-03" db="EMBL/GenBank/DDBJ databases">
        <title>Complete genome sequence of Streptomyces cyanogenus S136, producer of anticancer angucycline landomycin A.</title>
        <authorList>
            <person name="Hrab P."/>
            <person name="Ruckert C."/>
            <person name="Busche T."/>
            <person name="Ostash I."/>
            <person name="Kalinowski J."/>
            <person name="Fedorenko V."/>
            <person name="Yushchuk O."/>
            <person name="Ostash B."/>
        </authorList>
    </citation>
    <scope>NUCLEOTIDE SEQUENCE [LARGE SCALE GENOMIC DNA]</scope>
    <source>
        <strain evidence="2 3">S136</strain>
    </source>
</reference>
<sequence>MAEYERSRTMPAQPEHVFDQAANVGQLDAWLPDALHVDVEEPPAVTVHEDRSGQDMPALLRSEPDQMRLEWGTREQGSYTGWLQVAGIGSGASEVTVHLSFFDEGHDPGEQVVNDALDGSLRRLEDQVRLRVDNAGGSAAAPAARRPPREVLGPAAGPGRDGRALRRWSASAATVV</sequence>
<dbReference type="Pfam" id="PF10604">
    <property type="entry name" value="Polyketide_cyc2"/>
    <property type="match status" value="1"/>
</dbReference>
<protein>
    <submittedName>
        <fullName evidence="2">Polyketide cyclase / dehydrase and lipid transport</fullName>
    </submittedName>
</protein>
<dbReference type="SUPFAM" id="SSF55961">
    <property type="entry name" value="Bet v1-like"/>
    <property type="match status" value="1"/>
</dbReference>